<accession>A0ABN2V0R9</accession>
<keyword evidence="3" id="KW-1185">Reference proteome</keyword>
<sequence>MRQTFGSAIQSGVSARRRAAGDRGVLEDTGGGTCRARAHRCGGRGARGEGVAGTAWGTGLAGAVARAGRCPGGRYGGQAEAAGAGDAGTLPSCENRDVTGGVVVSGMAGRRAGKRNAPAPPATLP</sequence>
<dbReference type="EMBL" id="BAAANQ010000003">
    <property type="protein sequence ID" value="GAA2047855.1"/>
    <property type="molecule type" value="Genomic_DNA"/>
</dbReference>
<dbReference type="Proteomes" id="UP001403094">
    <property type="component" value="Unassembled WGS sequence"/>
</dbReference>
<evidence type="ECO:0000313" key="3">
    <source>
        <dbReference type="Proteomes" id="UP001403094"/>
    </source>
</evidence>
<feature type="region of interest" description="Disordered" evidence="1">
    <location>
        <begin position="1"/>
        <end position="33"/>
    </location>
</feature>
<evidence type="ECO:0000256" key="1">
    <source>
        <dbReference type="SAM" id="MobiDB-lite"/>
    </source>
</evidence>
<gene>
    <name evidence="2" type="ORF">GCM10009757_17200</name>
</gene>
<evidence type="ECO:0000313" key="2">
    <source>
        <dbReference type="EMBL" id="GAA2047855.1"/>
    </source>
</evidence>
<proteinExistence type="predicted"/>
<feature type="region of interest" description="Disordered" evidence="1">
    <location>
        <begin position="106"/>
        <end position="125"/>
    </location>
</feature>
<comment type="caution">
    <text evidence="2">The sequence shown here is derived from an EMBL/GenBank/DDBJ whole genome shotgun (WGS) entry which is preliminary data.</text>
</comment>
<organism evidence="2 3">
    <name type="scientific">Streptomyces cheonanensis</name>
    <dbReference type="NCBI Taxonomy" id="312720"/>
    <lineage>
        <taxon>Bacteria</taxon>
        <taxon>Bacillati</taxon>
        <taxon>Actinomycetota</taxon>
        <taxon>Actinomycetes</taxon>
        <taxon>Kitasatosporales</taxon>
        <taxon>Streptomycetaceae</taxon>
        <taxon>Streptomyces</taxon>
    </lineage>
</organism>
<reference evidence="2 3" key="1">
    <citation type="journal article" date="2019" name="Int. J. Syst. Evol. Microbiol.">
        <title>The Global Catalogue of Microorganisms (GCM) 10K type strain sequencing project: providing services to taxonomists for standard genome sequencing and annotation.</title>
        <authorList>
            <consortium name="The Broad Institute Genomics Platform"/>
            <consortium name="The Broad Institute Genome Sequencing Center for Infectious Disease"/>
            <person name="Wu L."/>
            <person name="Ma J."/>
        </authorList>
    </citation>
    <scope>NUCLEOTIDE SEQUENCE [LARGE SCALE GENOMIC DNA]</scope>
    <source>
        <strain evidence="2 3">JCM 14549</strain>
    </source>
</reference>
<name>A0ABN2V0R9_9ACTN</name>
<protein>
    <submittedName>
        <fullName evidence="2">Uncharacterized protein</fullName>
    </submittedName>
</protein>
<feature type="compositionally biased region" description="Polar residues" evidence="1">
    <location>
        <begin position="1"/>
        <end position="13"/>
    </location>
</feature>